<dbReference type="GO" id="GO:0045948">
    <property type="term" value="P:positive regulation of translational initiation"/>
    <property type="evidence" value="ECO:0007669"/>
    <property type="project" value="TreeGrafter"/>
</dbReference>
<dbReference type="GO" id="GO:0008494">
    <property type="term" value="F:translation activator activity"/>
    <property type="evidence" value="ECO:0007669"/>
    <property type="project" value="TreeGrafter"/>
</dbReference>
<reference evidence="6" key="1">
    <citation type="submission" date="2019-09" db="UniProtKB">
        <authorList>
            <consortium name="WormBaseParasite"/>
        </authorList>
    </citation>
    <scope>IDENTIFICATION</scope>
</reference>
<protein>
    <submittedName>
        <fullName evidence="6">RRM domain-containing protein</fullName>
    </submittedName>
</protein>
<feature type="domain" description="RRM" evidence="4">
    <location>
        <begin position="42"/>
        <end position="129"/>
    </location>
</feature>
<feature type="region of interest" description="Disordered" evidence="3">
    <location>
        <begin position="214"/>
        <end position="233"/>
    </location>
</feature>
<dbReference type="PANTHER" id="PTHR11176">
    <property type="entry name" value="BOULE-RELATED"/>
    <property type="match status" value="1"/>
</dbReference>
<name>A0A8L8K831_HELPZ</name>
<proteinExistence type="predicted"/>
<dbReference type="PANTHER" id="PTHR11176:SF57">
    <property type="entry name" value="PROTEIN BOULE"/>
    <property type="match status" value="1"/>
</dbReference>
<evidence type="ECO:0000256" key="2">
    <source>
        <dbReference type="PROSITE-ProRule" id="PRU00176"/>
    </source>
</evidence>
<keyword evidence="1 2" id="KW-0694">RNA-binding</keyword>
<dbReference type="InterPro" id="IPR000504">
    <property type="entry name" value="RRM_dom"/>
</dbReference>
<organism evidence="5 6">
    <name type="scientific">Heligmosomoides polygyrus</name>
    <name type="common">Parasitic roundworm</name>
    <dbReference type="NCBI Taxonomy" id="6339"/>
    <lineage>
        <taxon>Eukaryota</taxon>
        <taxon>Metazoa</taxon>
        <taxon>Ecdysozoa</taxon>
        <taxon>Nematoda</taxon>
        <taxon>Chromadorea</taxon>
        <taxon>Rhabditida</taxon>
        <taxon>Rhabditina</taxon>
        <taxon>Rhabditomorpha</taxon>
        <taxon>Strongyloidea</taxon>
        <taxon>Heligmosomidae</taxon>
        <taxon>Heligmosomoides</taxon>
    </lineage>
</organism>
<dbReference type="GO" id="GO:0070935">
    <property type="term" value="P:3'-UTR-mediated mRNA stabilization"/>
    <property type="evidence" value="ECO:0007669"/>
    <property type="project" value="TreeGrafter"/>
</dbReference>
<dbReference type="Gene3D" id="3.30.70.330">
    <property type="match status" value="1"/>
</dbReference>
<keyword evidence="5" id="KW-1185">Reference proteome</keyword>
<dbReference type="InterPro" id="IPR012677">
    <property type="entry name" value="Nucleotide-bd_a/b_plait_sf"/>
</dbReference>
<dbReference type="InterPro" id="IPR035979">
    <property type="entry name" value="RBD_domain_sf"/>
</dbReference>
<dbReference type="PROSITE" id="PS50102">
    <property type="entry name" value="RRM"/>
    <property type="match status" value="1"/>
</dbReference>
<dbReference type="GO" id="GO:0005737">
    <property type="term" value="C:cytoplasm"/>
    <property type="evidence" value="ECO:0007669"/>
    <property type="project" value="TreeGrafter"/>
</dbReference>
<dbReference type="AlphaFoldDB" id="A0A8L8K831"/>
<dbReference type="Pfam" id="PF00076">
    <property type="entry name" value="RRM_1"/>
    <property type="match status" value="1"/>
</dbReference>
<dbReference type="Proteomes" id="UP000050761">
    <property type="component" value="Unassembled WGS sequence"/>
</dbReference>
<evidence type="ECO:0000256" key="1">
    <source>
        <dbReference type="ARBA" id="ARBA00022884"/>
    </source>
</evidence>
<dbReference type="GO" id="GO:0003730">
    <property type="term" value="F:mRNA 3'-UTR binding"/>
    <property type="evidence" value="ECO:0007669"/>
    <property type="project" value="TreeGrafter"/>
</dbReference>
<sequence>LNHLQMIPSFASSPVFDMSTGIYYATGATAVIPTPAYELIPHRVFVGGFPASTTELELREHFEQFFTIKEVKVIRSADGVSKGYGFITFDTDDEADTVRGMVSHLITVHSSAIKLLKTSFSLLISWSSKVRSLSHSFTRGLRCAIPGGRHNSKGLRTLLRRCRSPILQHGARTQRPPATAAGTVPHQHTSGIAASTATMIEIIVAVGAAMPQAETLRSSRSRRGTGSGNTCVL</sequence>
<dbReference type="SMART" id="SM00360">
    <property type="entry name" value="RRM"/>
    <property type="match status" value="1"/>
</dbReference>
<evidence type="ECO:0000313" key="5">
    <source>
        <dbReference type="Proteomes" id="UP000050761"/>
    </source>
</evidence>
<evidence type="ECO:0000259" key="4">
    <source>
        <dbReference type="PROSITE" id="PS50102"/>
    </source>
</evidence>
<dbReference type="WBParaSite" id="HPBE_0001028501-mRNA-1">
    <property type="protein sequence ID" value="HPBE_0001028501-mRNA-1"/>
    <property type="gene ID" value="HPBE_0001028501"/>
</dbReference>
<dbReference type="SUPFAM" id="SSF54928">
    <property type="entry name" value="RNA-binding domain, RBD"/>
    <property type="match status" value="1"/>
</dbReference>
<evidence type="ECO:0000256" key="3">
    <source>
        <dbReference type="SAM" id="MobiDB-lite"/>
    </source>
</evidence>
<accession>A0A8L8K831</accession>
<evidence type="ECO:0000313" key="6">
    <source>
        <dbReference type="WBParaSite" id="HPBE_0001028501-mRNA-1"/>
    </source>
</evidence>